<feature type="domain" description="DUF1400" evidence="2">
    <location>
        <begin position="32"/>
        <end position="158"/>
    </location>
</feature>
<feature type="chain" id="PRO_5002837289" description="DUF1400 domain-containing protein" evidence="1">
    <location>
        <begin position="28"/>
        <end position="195"/>
    </location>
</feature>
<protein>
    <recommendedName>
        <fullName evidence="2">DUF1400 domain-containing protein</fullName>
    </recommendedName>
</protein>
<comment type="caution">
    <text evidence="3">The sequence shown here is derived from an EMBL/GenBank/DDBJ whole genome shotgun (WGS) entry which is preliminary data.</text>
</comment>
<dbReference type="EMBL" id="ABYK01000006">
    <property type="protein sequence ID" value="EDZ96188.1"/>
    <property type="molecule type" value="Genomic_DNA"/>
</dbReference>
<evidence type="ECO:0000259" key="2">
    <source>
        <dbReference type="Pfam" id="PF07176"/>
    </source>
</evidence>
<dbReference type="InterPro" id="IPR010802">
    <property type="entry name" value="DUF1400"/>
</dbReference>
<reference evidence="3 4" key="1">
    <citation type="journal article" date="2011" name="Appl. Environ. Microbiol.">
        <title>Contribution of a Sodium Ion Gradient to Energy Conservation during Fermentation in the Cyanobacterium Arthrospira (Spirulina) maxima CS-328.</title>
        <authorList>
            <person name="Carrieri D."/>
            <person name="Ananyev G."/>
            <person name="Lenz O."/>
            <person name="Bryant D.A."/>
            <person name="Dismukes G.C."/>
        </authorList>
    </citation>
    <scope>NUCLEOTIDE SEQUENCE [LARGE SCALE GENOMIC DNA]</scope>
    <source>
        <strain evidence="3 4">CS-328</strain>
    </source>
</reference>
<evidence type="ECO:0000256" key="1">
    <source>
        <dbReference type="SAM" id="SignalP"/>
    </source>
</evidence>
<name>B5VXI3_LIMMA</name>
<proteinExistence type="predicted"/>
<evidence type="ECO:0000313" key="3">
    <source>
        <dbReference type="EMBL" id="EDZ96188.1"/>
    </source>
</evidence>
<accession>B5VXI3</accession>
<dbReference type="Pfam" id="PF07176">
    <property type="entry name" value="DUF1400"/>
    <property type="match status" value="1"/>
</dbReference>
<organism evidence="3 4">
    <name type="scientific">Limnospira maxima CS-328</name>
    <dbReference type="NCBI Taxonomy" id="513049"/>
    <lineage>
        <taxon>Bacteria</taxon>
        <taxon>Bacillati</taxon>
        <taxon>Cyanobacteriota</taxon>
        <taxon>Cyanophyceae</taxon>
        <taxon>Oscillatoriophycideae</taxon>
        <taxon>Oscillatoriales</taxon>
        <taxon>Sirenicapillariaceae</taxon>
        <taxon>Limnospira</taxon>
    </lineage>
</organism>
<dbReference type="AlphaFoldDB" id="B5VXI3"/>
<dbReference type="RefSeq" id="WP_006668584.1">
    <property type="nucleotide sequence ID" value="NZ_ABYK01000006.1"/>
</dbReference>
<gene>
    <name evidence="3" type="ORF">AmaxDRAFT_1225</name>
</gene>
<feature type="signal peptide" evidence="1">
    <location>
        <begin position="1"/>
        <end position="27"/>
    </location>
</feature>
<sequence precursor="true">MGLNFQWSRFKLAVLSAIALGTHIAIATPVKAAETIIVRQGIMSLSLAIEDLETLANTGKVPPGLRGYELFLSPQQKQQVLGVLNSQVGIPPTAVSNLLTTQIGENILDEIATITRTQDPQTRGADIKTALLEAAESESGLSILGFLQSYPNPELRIDIDVAFDVFSRLNRSFWQTQQFMVEIVQQLGPTDANVS</sequence>
<dbReference type="Proteomes" id="UP000004061">
    <property type="component" value="Unassembled WGS sequence"/>
</dbReference>
<keyword evidence="1" id="KW-0732">Signal</keyword>
<keyword evidence="4" id="KW-1185">Reference proteome</keyword>
<evidence type="ECO:0000313" key="4">
    <source>
        <dbReference type="Proteomes" id="UP000004061"/>
    </source>
</evidence>